<proteinExistence type="predicted"/>
<sequence length="101" mass="10611">RKRTRDDQARPATVLKKDGASSSQIVDLEAGASPPPKGGRVLRNRLTTVQLGGESAHEELSEGMMDTGPKDVVSEVMKDVGSRMVTEEMVPPPVAAEGGGV</sequence>
<reference evidence="2 3" key="1">
    <citation type="journal article" date="2018" name="Front. Plant Sci.">
        <title>Red Clover (Trifolium pratense) and Zigzag Clover (T. medium) - A Picture of Genomic Similarities and Differences.</title>
        <authorList>
            <person name="Dluhosova J."/>
            <person name="Istvanek J."/>
            <person name="Nedelnik J."/>
            <person name="Repkova J."/>
        </authorList>
    </citation>
    <scope>NUCLEOTIDE SEQUENCE [LARGE SCALE GENOMIC DNA]</scope>
    <source>
        <strain evidence="3">cv. 10/8</strain>
        <tissue evidence="2">Leaf</tissue>
    </source>
</reference>
<feature type="region of interest" description="Disordered" evidence="1">
    <location>
        <begin position="1"/>
        <end position="41"/>
    </location>
</feature>
<dbReference type="AlphaFoldDB" id="A0A392SMG0"/>
<accession>A0A392SMG0</accession>
<evidence type="ECO:0000313" key="3">
    <source>
        <dbReference type="Proteomes" id="UP000265520"/>
    </source>
</evidence>
<evidence type="ECO:0000256" key="1">
    <source>
        <dbReference type="SAM" id="MobiDB-lite"/>
    </source>
</evidence>
<protein>
    <submittedName>
        <fullName evidence="2">Uncharacterized protein</fullName>
    </submittedName>
</protein>
<keyword evidence="3" id="KW-1185">Reference proteome</keyword>
<comment type="caution">
    <text evidence="2">The sequence shown here is derived from an EMBL/GenBank/DDBJ whole genome shotgun (WGS) entry which is preliminary data.</text>
</comment>
<organism evidence="2 3">
    <name type="scientific">Trifolium medium</name>
    <dbReference type="NCBI Taxonomy" id="97028"/>
    <lineage>
        <taxon>Eukaryota</taxon>
        <taxon>Viridiplantae</taxon>
        <taxon>Streptophyta</taxon>
        <taxon>Embryophyta</taxon>
        <taxon>Tracheophyta</taxon>
        <taxon>Spermatophyta</taxon>
        <taxon>Magnoliopsida</taxon>
        <taxon>eudicotyledons</taxon>
        <taxon>Gunneridae</taxon>
        <taxon>Pentapetalae</taxon>
        <taxon>rosids</taxon>
        <taxon>fabids</taxon>
        <taxon>Fabales</taxon>
        <taxon>Fabaceae</taxon>
        <taxon>Papilionoideae</taxon>
        <taxon>50 kb inversion clade</taxon>
        <taxon>NPAAA clade</taxon>
        <taxon>Hologalegina</taxon>
        <taxon>IRL clade</taxon>
        <taxon>Trifolieae</taxon>
        <taxon>Trifolium</taxon>
    </lineage>
</organism>
<feature type="compositionally biased region" description="Basic and acidic residues" evidence="1">
    <location>
        <begin position="1"/>
        <end position="19"/>
    </location>
</feature>
<feature type="non-terminal residue" evidence="2">
    <location>
        <position position="101"/>
    </location>
</feature>
<dbReference type="EMBL" id="LXQA010410989">
    <property type="protein sequence ID" value="MCI50071.1"/>
    <property type="molecule type" value="Genomic_DNA"/>
</dbReference>
<feature type="non-terminal residue" evidence="2">
    <location>
        <position position="1"/>
    </location>
</feature>
<evidence type="ECO:0000313" key="2">
    <source>
        <dbReference type="EMBL" id="MCI50071.1"/>
    </source>
</evidence>
<dbReference type="Proteomes" id="UP000265520">
    <property type="component" value="Unassembled WGS sequence"/>
</dbReference>
<name>A0A392SMG0_9FABA</name>